<dbReference type="Pfam" id="PF15864">
    <property type="entry name" value="PglL_A"/>
    <property type="match status" value="1"/>
</dbReference>
<proteinExistence type="predicted"/>
<feature type="transmembrane region" description="Helical" evidence="5">
    <location>
        <begin position="172"/>
        <end position="189"/>
    </location>
</feature>
<feature type="transmembrane region" description="Helical" evidence="5">
    <location>
        <begin position="323"/>
        <end position="338"/>
    </location>
</feature>
<dbReference type="Proteomes" id="UP000260665">
    <property type="component" value="Unassembled WGS sequence"/>
</dbReference>
<dbReference type="InterPro" id="IPR031726">
    <property type="entry name" value="PglL_A"/>
</dbReference>
<evidence type="ECO:0000256" key="2">
    <source>
        <dbReference type="ARBA" id="ARBA00022692"/>
    </source>
</evidence>
<dbReference type="Pfam" id="PF11846">
    <property type="entry name" value="Wzy_C_2"/>
    <property type="match status" value="1"/>
</dbReference>
<dbReference type="GO" id="GO:0016020">
    <property type="term" value="C:membrane"/>
    <property type="evidence" value="ECO:0007669"/>
    <property type="project" value="UniProtKB-SubCell"/>
</dbReference>
<evidence type="ECO:0000259" key="8">
    <source>
        <dbReference type="Pfam" id="PF15864"/>
    </source>
</evidence>
<evidence type="ECO:0000313" key="10">
    <source>
        <dbReference type="Proteomes" id="UP000260665"/>
    </source>
</evidence>
<dbReference type="InterPro" id="IPR007016">
    <property type="entry name" value="O-antigen_ligase-rel_domated"/>
</dbReference>
<dbReference type="PANTHER" id="PTHR37422:SF13">
    <property type="entry name" value="LIPOPOLYSACCHARIDE BIOSYNTHESIS PROTEIN PA4999-RELATED"/>
    <property type="match status" value="1"/>
</dbReference>
<feature type="transmembrane region" description="Helical" evidence="5">
    <location>
        <begin position="196"/>
        <end position="214"/>
    </location>
</feature>
<evidence type="ECO:0000256" key="4">
    <source>
        <dbReference type="ARBA" id="ARBA00023136"/>
    </source>
</evidence>
<feature type="transmembrane region" description="Helical" evidence="5">
    <location>
        <begin position="293"/>
        <end position="311"/>
    </location>
</feature>
<keyword evidence="10" id="KW-1185">Reference proteome</keyword>
<reference evidence="9 10" key="1">
    <citation type="submission" date="2018-05" db="EMBL/GenBank/DDBJ databases">
        <title>Rhodoferax soyangensis sp.nov., isolated from an oligotrophic freshwater lake.</title>
        <authorList>
            <person name="Park M."/>
        </authorList>
    </citation>
    <scope>NUCLEOTIDE SEQUENCE [LARGE SCALE GENOMIC DNA]</scope>
    <source>
        <strain evidence="9 10">IMCC26218</strain>
    </source>
</reference>
<dbReference type="PANTHER" id="PTHR37422">
    <property type="entry name" value="TEICHURONIC ACID BIOSYNTHESIS PROTEIN TUAE"/>
    <property type="match status" value="1"/>
</dbReference>
<dbReference type="InterPro" id="IPR051533">
    <property type="entry name" value="WaaL-like"/>
</dbReference>
<comment type="caution">
    <text evidence="9">The sequence shown here is derived from an EMBL/GenBank/DDBJ whole genome shotgun (WGS) entry which is preliminary data.</text>
</comment>
<name>A0A3E1RB15_9BURK</name>
<evidence type="ECO:0000259" key="6">
    <source>
        <dbReference type="Pfam" id="PF04932"/>
    </source>
</evidence>
<evidence type="ECO:0000256" key="5">
    <source>
        <dbReference type="SAM" id="Phobius"/>
    </source>
</evidence>
<feature type="domain" description="Protein glycosylation ligase" evidence="8">
    <location>
        <begin position="94"/>
        <end position="118"/>
    </location>
</feature>
<evidence type="ECO:0000256" key="3">
    <source>
        <dbReference type="ARBA" id="ARBA00022989"/>
    </source>
</evidence>
<dbReference type="RefSeq" id="WP_117177840.1">
    <property type="nucleotide sequence ID" value="NZ_QFZK01000007.1"/>
</dbReference>
<evidence type="ECO:0000313" key="9">
    <source>
        <dbReference type="EMBL" id="RFO96548.1"/>
    </source>
</evidence>
<protein>
    <submittedName>
        <fullName evidence="9">Polymerase</fullName>
    </submittedName>
</protein>
<dbReference type="EMBL" id="QFZK01000007">
    <property type="protein sequence ID" value="RFO96548.1"/>
    <property type="molecule type" value="Genomic_DNA"/>
</dbReference>
<feature type="domain" description="Virulence factor membrane-bound polymerase C-terminal" evidence="7">
    <location>
        <begin position="324"/>
        <end position="510"/>
    </location>
</feature>
<dbReference type="OrthoDB" id="4448at2"/>
<evidence type="ECO:0000259" key="7">
    <source>
        <dbReference type="Pfam" id="PF11846"/>
    </source>
</evidence>
<gene>
    <name evidence="9" type="ORF">DIC66_12985</name>
</gene>
<sequence>MQVTAYLLLALPWLNPFTYGPTQPVVQFLSVWVAAALCGLLCLQARLKSADAVRIVATAWLLAAAVSACMGLLQYCGLAAAFGPWVDYVEAGQAYGNLRQRNQQATLLAIGLCALLWWQVQAEAAARTHAQGDALHEAQAPSQANRSRSWQTRGLIAFAASLLAAADAASGSRTGMLQLLLLLALGLYWQRASATLALALLVYAAAAVLLPNLAGLDPLHSGILGRLGEPASPCASRLTLWSNVLQLIVQKPWTGWGWGQLSYAHFETLYPGTRFCEILGNAHNLPLHLAVELGLPAAALLCGGALWLVLWARPWREQDATRQMAWSVLLVIGMHSLLEYPLWYAPFQLAAVLAVWLLWQTRPRQAPTLARAAEGGQSARSVIAVVVAALLLAACSYAAWDYWRISQIYLSAAQRDPAYRDDTLEKIRGSWLFADQVKFAELGTTPLTADNAPHIHALALQMLHFSPEASVVTKVIESASLLGLDEEAKHYMLRFKRAYPQDYAAWVKAQAAGKGGASGASDEAP</sequence>
<feature type="transmembrane region" description="Helical" evidence="5">
    <location>
        <begin position="55"/>
        <end position="82"/>
    </location>
</feature>
<feature type="transmembrane region" description="Helical" evidence="5">
    <location>
        <begin position="344"/>
        <end position="361"/>
    </location>
</feature>
<feature type="domain" description="O-antigen ligase-related" evidence="6">
    <location>
        <begin position="159"/>
        <end position="301"/>
    </location>
</feature>
<accession>A0A3E1RB15</accession>
<evidence type="ECO:0000256" key="1">
    <source>
        <dbReference type="ARBA" id="ARBA00004141"/>
    </source>
</evidence>
<dbReference type="AlphaFoldDB" id="A0A3E1RB15"/>
<feature type="transmembrane region" description="Helical" evidence="5">
    <location>
        <begin position="382"/>
        <end position="400"/>
    </location>
</feature>
<comment type="subcellular location">
    <subcellularLocation>
        <location evidence="1">Membrane</location>
        <topology evidence="1">Multi-pass membrane protein</topology>
    </subcellularLocation>
</comment>
<keyword evidence="2 5" id="KW-0812">Transmembrane</keyword>
<dbReference type="InterPro" id="IPR021797">
    <property type="entry name" value="Wzy_C_2"/>
</dbReference>
<feature type="transmembrane region" description="Helical" evidence="5">
    <location>
        <begin position="26"/>
        <end position="43"/>
    </location>
</feature>
<keyword evidence="4 5" id="KW-0472">Membrane</keyword>
<keyword evidence="3 5" id="KW-1133">Transmembrane helix</keyword>
<organism evidence="9 10">
    <name type="scientific">Rhodoferax lacus</name>
    <dbReference type="NCBI Taxonomy" id="2184758"/>
    <lineage>
        <taxon>Bacteria</taxon>
        <taxon>Pseudomonadati</taxon>
        <taxon>Pseudomonadota</taxon>
        <taxon>Betaproteobacteria</taxon>
        <taxon>Burkholderiales</taxon>
        <taxon>Comamonadaceae</taxon>
        <taxon>Rhodoferax</taxon>
    </lineage>
</organism>
<dbReference type="Pfam" id="PF04932">
    <property type="entry name" value="Wzy_C"/>
    <property type="match status" value="1"/>
</dbReference>